<name>A0A1I6ZA75_9BURK</name>
<evidence type="ECO:0000313" key="4">
    <source>
        <dbReference type="EMBL" id="SFT59331.1"/>
    </source>
</evidence>
<dbReference type="EMBL" id="FPBH01000002">
    <property type="protein sequence ID" value="SFT59331.1"/>
    <property type="molecule type" value="Genomic_DNA"/>
</dbReference>
<comment type="catalytic activity">
    <reaction evidence="2">
        <text>2 GTP = 3',3'-c-di-GMP + 2 diphosphate</text>
        <dbReference type="Rhea" id="RHEA:24898"/>
        <dbReference type="ChEBI" id="CHEBI:33019"/>
        <dbReference type="ChEBI" id="CHEBI:37565"/>
        <dbReference type="ChEBI" id="CHEBI:58805"/>
        <dbReference type="EC" id="2.7.7.65"/>
    </reaction>
</comment>
<dbReference type="GO" id="GO:0043709">
    <property type="term" value="P:cell adhesion involved in single-species biofilm formation"/>
    <property type="evidence" value="ECO:0007669"/>
    <property type="project" value="TreeGrafter"/>
</dbReference>
<dbReference type="FunFam" id="3.30.70.270:FF:000001">
    <property type="entry name" value="Diguanylate cyclase domain protein"/>
    <property type="match status" value="1"/>
</dbReference>
<sequence length="414" mass="45557">MIALLNRCFCVRGDRTLKTSRNWPLLQRLGPPTPLRLRARINNVTNLAQTPLSDRLRSLVDTVQHNERTLRRFQNVELRLIGAQDFASFLDTLFSHLPKEFSLASVTLWLDDRAPMLLELLDPGALDALDQPNLRTSREGGLAALGLCDEGRPWLGKPGQLDETARRAFFGDADAPASAIMLPLAAGDTVSGFLCLCSDDPARFAGGMATDILERFASIVTASLDNVAHRERLKQLGMTDSLTGLANRRYFDERLREEIMRAVRYGVPVACLFIDIDSFKRINDTYGHQTGDRALAAVAACVRQQVRLGDTVARYGGEEFTALLQGDRADALTVAERVRLAVERLDLQDDHGERIALTVSIGVAARTLAGAPADAAVHGHAMMEEADRAMYQAKRNGRNRIEALAKAGSDNARR</sequence>
<gene>
    <name evidence="4" type="ORF">SAMN05192563_1002230</name>
</gene>
<dbReference type="EC" id="2.7.7.65" evidence="1"/>
<dbReference type="PANTHER" id="PTHR45138:SF9">
    <property type="entry name" value="DIGUANYLATE CYCLASE DGCM-RELATED"/>
    <property type="match status" value="1"/>
</dbReference>
<dbReference type="AlphaFoldDB" id="A0A1I6ZA75"/>
<dbReference type="GO" id="GO:0005886">
    <property type="term" value="C:plasma membrane"/>
    <property type="evidence" value="ECO:0007669"/>
    <property type="project" value="TreeGrafter"/>
</dbReference>
<dbReference type="InterPro" id="IPR050469">
    <property type="entry name" value="Diguanylate_Cyclase"/>
</dbReference>
<protein>
    <recommendedName>
        <fullName evidence="1">diguanylate cyclase</fullName>
        <ecNumber evidence="1">2.7.7.65</ecNumber>
    </recommendedName>
</protein>
<dbReference type="SUPFAM" id="SSF55781">
    <property type="entry name" value="GAF domain-like"/>
    <property type="match status" value="1"/>
</dbReference>
<evidence type="ECO:0000259" key="3">
    <source>
        <dbReference type="PROSITE" id="PS50887"/>
    </source>
</evidence>
<accession>A0A1I6ZA75</accession>
<dbReference type="GO" id="GO:0052621">
    <property type="term" value="F:diguanylate cyclase activity"/>
    <property type="evidence" value="ECO:0007669"/>
    <property type="project" value="UniProtKB-EC"/>
</dbReference>
<dbReference type="InterPro" id="IPR043128">
    <property type="entry name" value="Rev_trsase/Diguanyl_cyclase"/>
</dbReference>
<dbReference type="SMART" id="SM00267">
    <property type="entry name" value="GGDEF"/>
    <property type="match status" value="1"/>
</dbReference>
<dbReference type="SUPFAM" id="SSF55073">
    <property type="entry name" value="Nucleotide cyclase"/>
    <property type="match status" value="1"/>
</dbReference>
<dbReference type="InterPro" id="IPR029787">
    <property type="entry name" value="Nucleotide_cyclase"/>
</dbReference>
<dbReference type="InterPro" id="IPR029016">
    <property type="entry name" value="GAF-like_dom_sf"/>
</dbReference>
<dbReference type="NCBIfam" id="TIGR00254">
    <property type="entry name" value="GGDEF"/>
    <property type="match status" value="1"/>
</dbReference>
<dbReference type="Gene3D" id="3.30.450.40">
    <property type="match status" value="1"/>
</dbReference>
<dbReference type="PANTHER" id="PTHR45138">
    <property type="entry name" value="REGULATORY COMPONENTS OF SENSORY TRANSDUCTION SYSTEM"/>
    <property type="match status" value="1"/>
</dbReference>
<evidence type="ECO:0000256" key="2">
    <source>
        <dbReference type="ARBA" id="ARBA00034247"/>
    </source>
</evidence>
<evidence type="ECO:0000313" key="5">
    <source>
        <dbReference type="Proteomes" id="UP000198844"/>
    </source>
</evidence>
<proteinExistence type="predicted"/>
<dbReference type="Gene3D" id="3.30.70.270">
    <property type="match status" value="1"/>
</dbReference>
<reference evidence="4 5" key="1">
    <citation type="submission" date="2016-10" db="EMBL/GenBank/DDBJ databases">
        <authorList>
            <person name="de Groot N.N."/>
        </authorList>
    </citation>
    <scope>NUCLEOTIDE SEQUENCE [LARGE SCALE GENOMIC DNA]</scope>
    <source>
        <strain evidence="4 5">LMG 27731</strain>
    </source>
</reference>
<dbReference type="Pfam" id="PF00990">
    <property type="entry name" value="GGDEF"/>
    <property type="match status" value="1"/>
</dbReference>
<dbReference type="CDD" id="cd01949">
    <property type="entry name" value="GGDEF"/>
    <property type="match status" value="1"/>
</dbReference>
<organism evidence="4 5">
    <name type="scientific">Paraburkholderia aspalathi</name>
    <dbReference type="NCBI Taxonomy" id="1324617"/>
    <lineage>
        <taxon>Bacteria</taxon>
        <taxon>Pseudomonadati</taxon>
        <taxon>Pseudomonadota</taxon>
        <taxon>Betaproteobacteria</taxon>
        <taxon>Burkholderiales</taxon>
        <taxon>Burkholderiaceae</taxon>
        <taxon>Paraburkholderia</taxon>
    </lineage>
</organism>
<feature type="domain" description="GGDEF" evidence="3">
    <location>
        <begin position="267"/>
        <end position="406"/>
    </location>
</feature>
<evidence type="ECO:0000256" key="1">
    <source>
        <dbReference type="ARBA" id="ARBA00012528"/>
    </source>
</evidence>
<dbReference type="Proteomes" id="UP000198844">
    <property type="component" value="Unassembled WGS sequence"/>
</dbReference>
<dbReference type="InterPro" id="IPR000160">
    <property type="entry name" value="GGDEF_dom"/>
</dbReference>
<dbReference type="GO" id="GO:1902201">
    <property type="term" value="P:negative regulation of bacterial-type flagellum-dependent cell motility"/>
    <property type="evidence" value="ECO:0007669"/>
    <property type="project" value="TreeGrafter"/>
</dbReference>
<dbReference type="PROSITE" id="PS50887">
    <property type="entry name" value="GGDEF"/>
    <property type="match status" value="1"/>
</dbReference>